<comment type="catalytic activity">
    <reaction evidence="1">
        <text>5-amino-6-(5-phospho-D-ribosylamino)uracil + H2O = 5,6-diaminouracil + D-ribose 5-phosphate</text>
        <dbReference type="Rhea" id="RHEA:55020"/>
        <dbReference type="ChEBI" id="CHEBI:15377"/>
        <dbReference type="ChEBI" id="CHEBI:46252"/>
        <dbReference type="ChEBI" id="CHEBI:58453"/>
        <dbReference type="ChEBI" id="CHEBI:78346"/>
    </reaction>
</comment>
<evidence type="ECO:0000313" key="5">
    <source>
        <dbReference type="Proteomes" id="UP001242045"/>
    </source>
</evidence>
<dbReference type="RefSeq" id="WP_307683957.1">
    <property type="nucleotide sequence ID" value="NZ_JAUSRD010000002.1"/>
</dbReference>
<proteinExistence type="predicted"/>
<dbReference type="SUPFAM" id="SSF143990">
    <property type="entry name" value="YbiA-like"/>
    <property type="match status" value="1"/>
</dbReference>
<accession>A0AAW8CV42</accession>
<dbReference type="InterPro" id="IPR037238">
    <property type="entry name" value="YbiA-like_sf"/>
</dbReference>
<dbReference type="Proteomes" id="UP001242045">
    <property type="component" value="Unassembled WGS sequence"/>
</dbReference>
<organism evidence="4 5">
    <name type="scientific">Variovorax boronicumulans</name>
    <dbReference type="NCBI Taxonomy" id="436515"/>
    <lineage>
        <taxon>Bacteria</taxon>
        <taxon>Pseudomonadati</taxon>
        <taxon>Pseudomonadota</taxon>
        <taxon>Betaproteobacteria</taxon>
        <taxon>Burkholderiales</taxon>
        <taxon>Comamonadaceae</taxon>
        <taxon>Variovorax</taxon>
    </lineage>
</organism>
<dbReference type="InterPro" id="IPR012816">
    <property type="entry name" value="NADAR"/>
</dbReference>
<comment type="catalytic activity">
    <reaction evidence="2">
        <text>2,5-diamino-6-hydroxy-4-(5-phosphoribosylamino)-pyrimidine + H2O = 2,5,6-triamino-4-hydroxypyrimidine + D-ribose 5-phosphate</text>
        <dbReference type="Rhea" id="RHEA:23436"/>
        <dbReference type="ChEBI" id="CHEBI:15377"/>
        <dbReference type="ChEBI" id="CHEBI:58614"/>
        <dbReference type="ChEBI" id="CHEBI:78346"/>
        <dbReference type="ChEBI" id="CHEBI:137796"/>
    </reaction>
</comment>
<sequence>MTTNHPNALRSNEDLLAHIARGHPVDYLFFWGHQVPKDGSVGKSCFSQWYEAPFTIESIAYRTAEHFMMAGKARLFGDAATCEKIIAARTPGEAKKLGRQIHNFDEAAWLEARFDLVTRGNIAKFSQNAALGAFLLGTGQQVLVEASPVDAIWGIGLAATDVAAQDPRNWKGLNLLGYALMVARDELKAVR</sequence>
<evidence type="ECO:0000256" key="1">
    <source>
        <dbReference type="ARBA" id="ARBA00000022"/>
    </source>
</evidence>
<evidence type="ECO:0000259" key="3">
    <source>
        <dbReference type="Pfam" id="PF08719"/>
    </source>
</evidence>
<gene>
    <name evidence="4" type="ORF">J2W31_000887</name>
</gene>
<reference evidence="4" key="1">
    <citation type="submission" date="2023-07" db="EMBL/GenBank/DDBJ databases">
        <title>Sorghum-associated microbial communities from plants grown in Nebraska, USA.</title>
        <authorList>
            <person name="Schachtman D."/>
        </authorList>
    </citation>
    <scope>NUCLEOTIDE SEQUENCE</scope>
    <source>
        <strain evidence="4">DS3754</strain>
    </source>
</reference>
<dbReference type="AlphaFoldDB" id="A0AAW8CV42"/>
<dbReference type="NCBIfam" id="TIGR02464">
    <property type="entry name" value="ribofla_fusion"/>
    <property type="match status" value="1"/>
</dbReference>
<name>A0AAW8CV42_9BURK</name>
<dbReference type="CDD" id="cd15457">
    <property type="entry name" value="NADAR"/>
    <property type="match status" value="1"/>
</dbReference>
<dbReference type="Pfam" id="PF08719">
    <property type="entry name" value="NADAR"/>
    <property type="match status" value="1"/>
</dbReference>
<dbReference type="Gene3D" id="1.10.357.40">
    <property type="entry name" value="YbiA-like"/>
    <property type="match status" value="1"/>
</dbReference>
<comment type="caution">
    <text evidence="4">The sequence shown here is derived from an EMBL/GenBank/DDBJ whole genome shotgun (WGS) entry which is preliminary data.</text>
</comment>
<feature type="domain" description="NADAR" evidence="3">
    <location>
        <begin position="30"/>
        <end position="188"/>
    </location>
</feature>
<protein>
    <submittedName>
        <fullName evidence="4">RibA/ribD-fused uncharacterized protein</fullName>
    </submittedName>
</protein>
<dbReference type="EMBL" id="JAUSRD010000002">
    <property type="protein sequence ID" value="MDP9891784.1"/>
    <property type="molecule type" value="Genomic_DNA"/>
</dbReference>
<evidence type="ECO:0000256" key="2">
    <source>
        <dbReference type="ARBA" id="ARBA00000751"/>
    </source>
</evidence>
<evidence type="ECO:0000313" key="4">
    <source>
        <dbReference type="EMBL" id="MDP9891784.1"/>
    </source>
</evidence>